<dbReference type="Proteomes" id="UP000535415">
    <property type="component" value="Unassembled WGS sequence"/>
</dbReference>
<keyword evidence="3" id="KW-1185">Reference proteome</keyword>
<evidence type="ECO:0000313" key="2">
    <source>
        <dbReference type="EMBL" id="MBB5722391.1"/>
    </source>
</evidence>
<proteinExistence type="predicted"/>
<feature type="transmembrane region" description="Helical" evidence="1">
    <location>
        <begin position="73"/>
        <end position="93"/>
    </location>
</feature>
<evidence type="ECO:0000313" key="3">
    <source>
        <dbReference type="Proteomes" id="UP000535415"/>
    </source>
</evidence>
<name>A0A7W9BKV0_9RHOB</name>
<feature type="transmembrane region" description="Helical" evidence="1">
    <location>
        <begin position="29"/>
        <end position="47"/>
    </location>
</feature>
<dbReference type="AlphaFoldDB" id="A0A7W9BKV0"/>
<comment type="caution">
    <text evidence="2">The sequence shown here is derived from an EMBL/GenBank/DDBJ whole genome shotgun (WGS) entry which is preliminary data.</text>
</comment>
<keyword evidence="1" id="KW-1133">Transmembrane helix</keyword>
<keyword evidence="1" id="KW-0472">Membrane</keyword>
<gene>
    <name evidence="2" type="ORF">FHS72_002017</name>
</gene>
<keyword evidence="1" id="KW-0812">Transmembrane</keyword>
<sequence length="110" mass="12064">MGLLDAIRSGVTNTFQATDRETRTVFSRFTLAAVGLISAIILMQFSLPVTTYQLNSIATFGDLLVQHLDTLPVTTWLIILLPTYSLLTASFSLKLFAPTVSDTPLNEVRS</sequence>
<accession>A0A7W9BKV0</accession>
<organism evidence="2 3">
    <name type="scientific">Yoonia ponticola</name>
    <dbReference type="NCBI Taxonomy" id="1524255"/>
    <lineage>
        <taxon>Bacteria</taxon>
        <taxon>Pseudomonadati</taxon>
        <taxon>Pseudomonadota</taxon>
        <taxon>Alphaproteobacteria</taxon>
        <taxon>Rhodobacterales</taxon>
        <taxon>Paracoccaceae</taxon>
        <taxon>Yoonia</taxon>
    </lineage>
</organism>
<protein>
    <submittedName>
        <fullName evidence="2">Uncharacterized BrkB/YihY/UPF0761 family membrane protein</fullName>
    </submittedName>
</protein>
<evidence type="ECO:0000256" key="1">
    <source>
        <dbReference type="SAM" id="Phobius"/>
    </source>
</evidence>
<reference evidence="2 3" key="1">
    <citation type="submission" date="2020-08" db="EMBL/GenBank/DDBJ databases">
        <title>Genomic Encyclopedia of Type Strains, Phase IV (KMG-IV): sequencing the most valuable type-strain genomes for metagenomic binning, comparative biology and taxonomic classification.</title>
        <authorList>
            <person name="Goeker M."/>
        </authorList>
    </citation>
    <scope>NUCLEOTIDE SEQUENCE [LARGE SCALE GENOMIC DNA]</scope>
    <source>
        <strain evidence="2 3">DSM 101064</strain>
    </source>
</reference>
<dbReference type="RefSeq" id="WP_183528621.1">
    <property type="nucleotide sequence ID" value="NZ_JACIJM010000005.1"/>
</dbReference>
<dbReference type="EMBL" id="JACIJM010000005">
    <property type="protein sequence ID" value="MBB5722391.1"/>
    <property type="molecule type" value="Genomic_DNA"/>
</dbReference>